<keyword evidence="1" id="KW-0732">Signal</keyword>
<sequence>MFRMPFPFLACLLGIMTVLWLSVTGIKQQAAPKRKMCNPYEPAQVHCRRPEERRYFYDKPANKCKEINVVPCTKQTSLYTRLTDCLKECAPKSPCRTPVWKKPANTVNGEYYTFDPQERECYLQYGEFYGTEENMFERRYDCKKTCSPTYE</sequence>
<dbReference type="EMBL" id="GACK01004293">
    <property type="protein sequence ID" value="JAA60741.1"/>
    <property type="molecule type" value="mRNA"/>
</dbReference>
<dbReference type="InterPro" id="IPR036880">
    <property type="entry name" value="Kunitz_BPTI_sf"/>
</dbReference>
<proteinExistence type="evidence at transcript level"/>
<dbReference type="SUPFAM" id="SSF57362">
    <property type="entry name" value="BPTI-like"/>
    <property type="match status" value="2"/>
</dbReference>
<protein>
    <submittedName>
        <fullName evidence="2">Putative secreted peptide</fullName>
    </submittedName>
</protein>
<dbReference type="Gene3D" id="4.10.410.10">
    <property type="entry name" value="Pancreatic trypsin inhibitor Kunitz domain"/>
    <property type="match status" value="1"/>
</dbReference>
<dbReference type="GO" id="GO:0004867">
    <property type="term" value="F:serine-type endopeptidase inhibitor activity"/>
    <property type="evidence" value="ECO:0007669"/>
    <property type="project" value="InterPro"/>
</dbReference>
<dbReference type="AlphaFoldDB" id="L7M8W0"/>
<name>L7M8W0_RHIPC</name>
<reference evidence="2" key="1">
    <citation type="submission" date="2012-11" db="EMBL/GenBank/DDBJ databases">
        <authorList>
            <person name="Lucero-Rivera Y.E."/>
            <person name="Tovar-Ramirez D."/>
        </authorList>
    </citation>
    <scope>NUCLEOTIDE SEQUENCE</scope>
    <source>
        <tissue evidence="2">Salivary gland</tissue>
    </source>
</reference>
<evidence type="ECO:0000313" key="2">
    <source>
        <dbReference type="EMBL" id="JAA60741.1"/>
    </source>
</evidence>
<organism evidence="2">
    <name type="scientific">Rhipicephalus pulchellus</name>
    <name type="common">Yellow backed tick</name>
    <name type="synonym">Dermacentor pulchellus</name>
    <dbReference type="NCBI Taxonomy" id="72859"/>
    <lineage>
        <taxon>Eukaryota</taxon>
        <taxon>Metazoa</taxon>
        <taxon>Ecdysozoa</taxon>
        <taxon>Arthropoda</taxon>
        <taxon>Chelicerata</taxon>
        <taxon>Arachnida</taxon>
        <taxon>Acari</taxon>
        <taxon>Parasitiformes</taxon>
        <taxon>Ixodida</taxon>
        <taxon>Ixodoidea</taxon>
        <taxon>Ixodidae</taxon>
        <taxon>Rhipicephalinae</taxon>
        <taxon>Rhipicephalus</taxon>
        <taxon>Rhipicephalus</taxon>
    </lineage>
</organism>
<accession>L7M8W0</accession>
<evidence type="ECO:0000256" key="1">
    <source>
        <dbReference type="SAM" id="SignalP"/>
    </source>
</evidence>
<reference evidence="2" key="2">
    <citation type="journal article" date="2015" name="J. Proteomics">
        <title>Sexual differences in the sialomes of the zebra tick, Rhipicephalus pulchellus.</title>
        <authorList>
            <person name="Tan A.W."/>
            <person name="Francischetti I.M."/>
            <person name="Slovak M."/>
            <person name="Kini R.M."/>
            <person name="Ribeiro J.M."/>
        </authorList>
    </citation>
    <scope>NUCLEOTIDE SEQUENCE</scope>
    <source>
        <tissue evidence="2">Salivary gland</tissue>
    </source>
</reference>
<feature type="signal peptide" evidence="1">
    <location>
        <begin position="1"/>
        <end position="25"/>
    </location>
</feature>
<feature type="chain" id="PRO_5003981023" evidence="1">
    <location>
        <begin position="26"/>
        <end position="151"/>
    </location>
</feature>